<keyword evidence="3" id="KW-1185">Reference proteome</keyword>
<evidence type="ECO:0000313" key="2">
    <source>
        <dbReference type="EMBL" id="BBG27830.1"/>
    </source>
</evidence>
<evidence type="ECO:0000313" key="3">
    <source>
        <dbReference type="Proteomes" id="UP000322983"/>
    </source>
</evidence>
<name>A0A510DYM4_9CREN</name>
<dbReference type="Proteomes" id="UP000322983">
    <property type="component" value="Chromosome"/>
</dbReference>
<organism evidence="1 3">
    <name type="scientific">Sulfuracidifex tepidarius</name>
    <dbReference type="NCBI Taxonomy" id="1294262"/>
    <lineage>
        <taxon>Archaea</taxon>
        <taxon>Thermoproteota</taxon>
        <taxon>Thermoprotei</taxon>
        <taxon>Sulfolobales</taxon>
        <taxon>Sulfolobaceae</taxon>
        <taxon>Sulfuracidifex</taxon>
    </lineage>
</organism>
<dbReference type="AlphaFoldDB" id="A0A510DYM4"/>
<reference evidence="1 3" key="2">
    <citation type="journal article" date="2020" name="Int. J. Syst. Evol. Microbiol.">
        <title>Sulfuracidifex tepidarius gen. nov., sp. nov. and transfer of Sulfolobus metallicus Huber and Stetter 1992 to the genus Sulfuracidifex as Sulfuracidifex metallicus comb. nov.</title>
        <authorList>
            <person name="Itoh T."/>
            <person name="Miura T."/>
            <person name="Sakai H.D."/>
            <person name="Kato S."/>
            <person name="Ohkuma M."/>
            <person name="Takashina T."/>
        </authorList>
    </citation>
    <scope>NUCLEOTIDE SEQUENCE [LARGE SCALE GENOMIC DNA]</scope>
    <source>
        <strain evidence="1 3">IC-006</strain>
        <strain evidence="2">IC-007</strain>
    </source>
</reference>
<dbReference type="EMBL" id="AP018930">
    <property type="protein sequence ID" value="BBG27830.1"/>
    <property type="molecule type" value="Genomic_DNA"/>
</dbReference>
<gene>
    <name evidence="1" type="ORF">IC006_2383</name>
    <name evidence="2" type="ORF">IC007_2385</name>
</gene>
<protein>
    <submittedName>
        <fullName evidence="1">Uncharacterized protein</fullName>
    </submittedName>
</protein>
<accession>A0A510E711</accession>
<evidence type="ECO:0000313" key="4">
    <source>
        <dbReference type="Proteomes" id="UP000325030"/>
    </source>
</evidence>
<dbReference type="KEGG" id="step:IC006_2383"/>
<dbReference type="EMBL" id="AP018929">
    <property type="protein sequence ID" value="BBG25048.1"/>
    <property type="molecule type" value="Genomic_DNA"/>
</dbReference>
<evidence type="ECO:0000313" key="1">
    <source>
        <dbReference type="EMBL" id="BBG25048.1"/>
    </source>
</evidence>
<reference evidence="4" key="1">
    <citation type="submission" date="2018-09" db="EMBL/GenBank/DDBJ databases">
        <title>Complete Genome Sequencing of Sulfolobus sp. JCM 16834.</title>
        <authorList>
            <person name="Kato S."/>
            <person name="Itoh T."/>
            <person name="Ohkuma M."/>
        </authorList>
    </citation>
    <scope>NUCLEOTIDE SEQUENCE [LARGE SCALE GENOMIC DNA]</scope>
    <source>
        <strain evidence="4">IC-007</strain>
    </source>
</reference>
<sequence>MRKENLNRVKKVNYDPKGTTEKIKTKRLRGGEGISFAYPS</sequence>
<accession>A0A510DYM4</accession>
<dbReference type="Proteomes" id="UP000325030">
    <property type="component" value="Chromosome"/>
</dbReference>
<proteinExistence type="predicted"/>